<proteinExistence type="predicted"/>
<feature type="compositionally biased region" description="Pro residues" evidence="1">
    <location>
        <begin position="100"/>
        <end position="109"/>
    </location>
</feature>
<evidence type="ECO:0000256" key="1">
    <source>
        <dbReference type="SAM" id="MobiDB-lite"/>
    </source>
</evidence>
<sequence>MDEAWRRWADGGRSDRGREELARAGHALVVDVAAMAPLPPLVPVATATEWGFFGLLDAIDAYFPERAGCGFEAYARQRVWGAIEDELSELRPDGSAYEPSEPPPGPDPDPGSSSAVPPV</sequence>
<keyword evidence="3" id="KW-1185">Reference proteome</keyword>
<gene>
    <name evidence="2" type="ORF">G9H71_08345</name>
</gene>
<dbReference type="SUPFAM" id="SSF88946">
    <property type="entry name" value="Sigma2 domain of RNA polymerase sigma factors"/>
    <property type="match status" value="1"/>
</dbReference>
<feature type="compositionally biased region" description="Low complexity" evidence="1">
    <location>
        <begin position="110"/>
        <end position="119"/>
    </location>
</feature>
<reference evidence="2 3" key="1">
    <citation type="submission" date="2020-03" db="EMBL/GenBank/DDBJ databases">
        <title>Two novel Motilibacter sp.</title>
        <authorList>
            <person name="Liu S."/>
        </authorList>
    </citation>
    <scope>NUCLEOTIDE SEQUENCE [LARGE SCALE GENOMIC DNA]</scope>
    <source>
        <strain evidence="2 3">E257</strain>
    </source>
</reference>
<evidence type="ECO:0000313" key="3">
    <source>
        <dbReference type="Proteomes" id="UP000800981"/>
    </source>
</evidence>
<dbReference type="RefSeq" id="WP_166280689.1">
    <property type="nucleotide sequence ID" value="NZ_JAANNP010000003.1"/>
</dbReference>
<feature type="region of interest" description="Disordered" evidence="1">
    <location>
        <begin position="91"/>
        <end position="119"/>
    </location>
</feature>
<protein>
    <submittedName>
        <fullName evidence="2">Uncharacterized protein</fullName>
    </submittedName>
</protein>
<organism evidence="2 3">
    <name type="scientific">Motilibacter deserti</name>
    <dbReference type="NCBI Taxonomy" id="2714956"/>
    <lineage>
        <taxon>Bacteria</taxon>
        <taxon>Bacillati</taxon>
        <taxon>Actinomycetota</taxon>
        <taxon>Actinomycetes</taxon>
        <taxon>Motilibacterales</taxon>
        <taxon>Motilibacteraceae</taxon>
        <taxon>Motilibacter</taxon>
    </lineage>
</organism>
<dbReference type="InterPro" id="IPR013325">
    <property type="entry name" value="RNA_pol_sigma_r2"/>
</dbReference>
<accession>A0ABX0GSE6</accession>
<dbReference type="Proteomes" id="UP000800981">
    <property type="component" value="Unassembled WGS sequence"/>
</dbReference>
<comment type="caution">
    <text evidence="2">The sequence shown here is derived from an EMBL/GenBank/DDBJ whole genome shotgun (WGS) entry which is preliminary data.</text>
</comment>
<name>A0ABX0GSE6_9ACTN</name>
<dbReference type="EMBL" id="JAANNP010000003">
    <property type="protein sequence ID" value="NHC13789.1"/>
    <property type="molecule type" value="Genomic_DNA"/>
</dbReference>
<dbReference type="Gene3D" id="1.10.1740.10">
    <property type="match status" value="1"/>
</dbReference>
<evidence type="ECO:0000313" key="2">
    <source>
        <dbReference type="EMBL" id="NHC13789.1"/>
    </source>
</evidence>